<accession>A0A4P6L528</accession>
<name>A0A4P6L528_9BURK</name>
<dbReference type="KEGG" id="plue:EWM63_25590"/>
<evidence type="ECO:0000313" key="2">
    <source>
        <dbReference type="Proteomes" id="UP000290637"/>
    </source>
</evidence>
<dbReference type="RefSeq" id="WP_130189051.1">
    <property type="nucleotide sequence ID" value="NZ_CP035913.1"/>
</dbReference>
<organism evidence="1 2">
    <name type="scientific">Pseudoduganella lutea</name>
    <dbReference type="NCBI Taxonomy" id="321985"/>
    <lineage>
        <taxon>Bacteria</taxon>
        <taxon>Pseudomonadati</taxon>
        <taxon>Pseudomonadota</taxon>
        <taxon>Betaproteobacteria</taxon>
        <taxon>Burkholderiales</taxon>
        <taxon>Oxalobacteraceae</taxon>
        <taxon>Telluria group</taxon>
        <taxon>Pseudoduganella</taxon>
    </lineage>
</organism>
<dbReference type="EMBL" id="CP035913">
    <property type="protein sequence ID" value="QBE65942.1"/>
    <property type="molecule type" value="Genomic_DNA"/>
</dbReference>
<sequence>MLSRAGAAPVASGLQQCKAVLATTRLEKRGAVYYLAMFELASGKRHVAIVPVTPDGQIASGNALADIVNASAAKDIRSARAALARALP</sequence>
<dbReference type="Proteomes" id="UP000290637">
    <property type="component" value="Chromosome"/>
</dbReference>
<evidence type="ECO:0000313" key="1">
    <source>
        <dbReference type="EMBL" id="QBE65942.1"/>
    </source>
</evidence>
<protein>
    <submittedName>
        <fullName evidence="1">Uncharacterized protein</fullName>
    </submittedName>
</protein>
<dbReference type="AlphaFoldDB" id="A0A4P6L528"/>
<proteinExistence type="predicted"/>
<reference evidence="1 2" key="1">
    <citation type="submission" date="2019-02" db="EMBL/GenBank/DDBJ databases">
        <title>Draft Genome Sequences of Six Type Strains of the Genus Massilia.</title>
        <authorList>
            <person name="Miess H."/>
            <person name="Frediansyhah A."/>
            <person name="Gross H."/>
        </authorList>
    </citation>
    <scope>NUCLEOTIDE SEQUENCE [LARGE SCALE GENOMIC DNA]</scope>
    <source>
        <strain evidence="1 2">DSM 17473</strain>
    </source>
</reference>
<keyword evidence="2" id="KW-1185">Reference proteome</keyword>
<gene>
    <name evidence="1" type="ORF">EWM63_25590</name>
</gene>